<dbReference type="HAMAP" id="MF_01077">
    <property type="entry name" value="RimP"/>
    <property type="match status" value="1"/>
</dbReference>
<comment type="subcellular location">
    <subcellularLocation>
        <location evidence="3">Cytoplasm</location>
    </subcellularLocation>
</comment>
<name>A0A0A1VQZ7_MICAE</name>
<dbReference type="Proteomes" id="UP000030321">
    <property type="component" value="Unassembled WGS sequence"/>
</dbReference>
<dbReference type="GO" id="GO:0005829">
    <property type="term" value="C:cytosol"/>
    <property type="evidence" value="ECO:0007669"/>
    <property type="project" value="TreeGrafter"/>
</dbReference>
<feature type="domain" description="Ribosome maturation factor RimP N-terminal" evidence="4">
    <location>
        <begin position="13"/>
        <end position="84"/>
    </location>
</feature>
<dbReference type="InterPro" id="IPR035956">
    <property type="entry name" value="RimP_N_sf"/>
</dbReference>
<gene>
    <name evidence="3" type="primary">rimP</name>
    <name evidence="5" type="ORF">N44_00795</name>
</gene>
<protein>
    <recommendedName>
        <fullName evidence="3">Ribosome maturation factor RimP</fullName>
    </recommendedName>
</protein>
<dbReference type="FunFam" id="3.30.300.70:FF:000001">
    <property type="entry name" value="Ribosome maturation factor RimP"/>
    <property type="match status" value="1"/>
</dbReference>
<dbReference type="InterPro" id="IPR036847">
    <property type="entry name" value="RimP_C_sf"/>
</dbReference>
<accession>A0A0A1VQZ7</accession>
<dbReference type="NCBIfam" id="NF000935">
    <property type="entry name" value="PRK00092.3-3"/>
    <property type="match status" value="1"/>
</dbReference>
<evidence type="ECO:0000313" key="5">
    <source>
        <dbReference type="EMBL" id="GAL92237.1"/>
    </source>
</evidence>
<dbReference type="SUPFAM" id="SSF75420">
    <property type="entry name" value="YhbC-like, N-terminal domain"/>
    <property type="match status" value="1"/>
</dbReference>
<comment type="function">
    <text evidence="3">Required for maturation of 30S ribosomal subunits.</text>
</comment>
<dbReference type="GO" id="GO:0006412">
    <property type="term" value="P:translation"/>
    <property type="evidence" value="ECO:0007669"/>
    <property type="project" value="TreeGrafter"/>
</dbReference>
<organism evidence="5 6">
    <name type="scientific">Microcystis aeruginosa NIES-44</name>
    <dbReference type="NCBI Taxonomy" id="449439"/>
    <lineage>
        <taxon>Bacteria</taxon>
        <taxon>Bacillati</taxon>
        <taxon>Cyanobacteriota</taxon>
        <taxon>Cyanophyceae</taxon>
        <taxon>Oscillatoriophycideae</taxon>
        <taxon>Chroococcales</taxon>
        <taxon>Microcystaceae</taxon>
        <taxon>Microcystis</taxon>
    </lineage>
</organism>
<sequence>MTHPLIPDLLHLATPIAENLGLEVVDIVFQTNKRPPVLRVDIRNLAGDTGLEDCEQMSRALETALDSQEILPGAYVLEISSPGISRQLSSEREFHSFKGFPVIVTGQDSQGKPQEWRGKLQGRDEQSIYLNQKGRSLSIDRTTVISVRLDEQRNNQ</sequence>
<dbReference type="AlphaFoldDB" id="A0A0A1VQZ7"/>
<dbReference type="Pfam" id="PF02576">
    <property type="entry name" value="RimP_N"/>
    <property type="match status" value="1"/>
</dbReference>
<comment type="similarity">
    <text evidence="3">Belongs to the RimP family.</text>
</comment>
<comment type="caution">
    <text evidence="5">The sequence shown here is derived from an EMBL/GenBank/DDBJ whole genome shotgun (WGS) entry which is preliminary data.</text>
</comment>
<evidence type="ECO:0000259" key="4">
    <source>
        <dbReference type="Pfam" id="PF02576"/>
    </source>
</evidence>
<dbReference type="SUPFAM" id="SSF74942">
    <property type="entry name" value="YhbC-like, C-terminal domain"/>
    <property type="match status" value="1"/>
</dbReference>
<dbReference type="PANTHER" id="PTHR33867">
    <property type="entry name" value="RIBOSOME MATURATION FACTOR RIMP"/>
    <property type="match status" value="1"/>
</dbReference>
<dbReference type="RefSeq" id="WP_045358002.1">
    <property type="nucleotide sequence ID" value="NZ_BBPA01000020.1"/>
</dbReference>
<dbReference type="InterPro" id="IPR028989">
    <property type="entry name" value="RimP_N"/>
</dbReference>
<keyword evidence="1 3" id="KW-0963">Cytoplasm</keyword>
<evidence type="ECO:0000256" key="1">
    <source>
        <dbReference type="ARBA" id="ARBA00022490"/>
    </source>
</evidence>
<evidence type="ECO:0000256" key="2">
    <source>
        <dbReference type="ARBA" id="ARBA00022517"/>
    </source>
</evidence>
<dbReference type="GO" id="GO:0000028">
    <property type="term" value="P:ribosomal small subunit assembly"/>
    <property type="evidence" value="ECO:0007669"/>
    <property type="project" value="TreeGrafter"/>
</dbReference>
<evidence type="ECO:0000313" key="6">
    <source>
        <dbReference type="Proteomes" id="UP000030321"/>
    </source>
</evidence>
<keyword evidence="2 3" id="KW-0690">Ribosome biogenesis</keyword>
<dbReference type="InterPro" id="IPR003728">
    <property type="entry name" value="Ribosome_maturation_RimP"/>
</dbReference>
<dbReference type="PANTHER" id="PTHR33867:SF1">
    <property type="entry name" value="RIBOSOME MATURATION FACTOR RIMP"/>
    <property type="match status" value="1"/>
</dbReference>
<evidence type="ECO:0000256" key="3">
    <source>
        <dbReference type="HAMAP-Rule" id="MF_01077"/>
    </source>
</evidence>
<proteinExistence type="inferred from homology"/>
<dbReference type="EMBL" id="BBPA01000020">
    <property type="protein sequence ID" value="GAL92237.1"/>
    <property type="molecule type" value="Genomic_DNA"/>
</dbReference>
<dbReference type="Gene3D" id="3.30.300.70">
    <property type="entry name" value="RimP-like superfamily, N-terminal"/>
    <property type="match status" value="1"/>
</dbReference>
<reference evidence="6" key="1">
    <citation type="journal article" date="2015" name="Genome">
        <title>Whole Genome Sequence of the Non-Microcystin-Producing Microcystis aeruginosa Strain NIES-44.</title>
        <authorList>
            <person name="Okano K."/>
            <person name="Miyata N."/>
            <person name="Ozaki Y."/>
        </authorList>
    </citation>
    <scope>NUCLEOTIDE SEQUENCE [LARGE SCALE GENOMIC DNA]</scope>
    <source>
        <strain evidence="6">NIES-44</strain>
    </source>
</reference>